<feature type="region of interest" description="Disordered" evidence="1">
    <location>
        <begin position="184"/>
        <end position="350"/>
    </location>
</feature>
<evidence type="ECO:0000313" key="2">
    <source>
        <dbReference type="EMBL" id="CAK0821174.1"/>
    </source>
</evidence>
<comment type="caution">
    <text evidence="2">The sequence shown here is derived from an EMBL/GenBank/DDBJ whole genome shotgun (WGS) entry which is preliminary data.</text>
</comment>
<feature type="compositionally biased region" description="Low complexity" evidence="1">
    <location>
        <begin position="199"/>
        <end position="222"/>
    </location>
</feature>
<feature type="compositionally biased region" description="Polar residues" evidence="1">
    <location>
        <begin position="320"/>
        <end position="330"/>
    </location>
</feature>
<proteinExistence type="predicted"/>
<feature type="non-terminal residue" evidence="2">
    <location>
        <position position="1"/>
    </location>
</feature>
<feature type="compositionally biased region" description="Gly residues" evidence="1">
    <location>
        <begin position="278"/>
        <end position="288"/>
    </location>
</feature>
<evidence type="ECO:0000256" key="1">
    <source>
        <dbReference type="SAM" id="MobiDB-lite"/>
    </source>
</evidence>
<gene>
    <name evidence="2" type="ORF">PCOR1329_LOCUS22571</name>
</gene>
<dbReference type="Proteomes" id="UP001189429">
    <property type="component" value="Unassembled WGS sequence"/>
</dbReference>
<reference evidence="2" key="1">
    <citation type="submission" date="2023-10" db="EMBL/GenBank/DDBJ databases">
        <authorList>
            <person name="Chen Y."/>
            <person name="Shah S."/>
            <person name="Dougan E. K."/>
            <person name="Thang M."/>
            <person name="Chan C."/>
        </authorList>
    </citation>
    <scope>NUCLEOTIDE SEQUENCE [LARGE SCALE GENOMIC DNA]</scope>
</reference>
<keyword evidence="3" id="KW-1185">Reference proteome</keyword>
<dbReference type="EMBL" id="CAUYUJ010007558">
    <property type="protein sequence ID" value="CAK0821174.1"/>
    <property type="molecule type" value="Genomic_DNA"/>
</dbReference>
<feature type="compositionally biased region" description="Low complexity" evidence="1">
    <location>
        <begin position="256"/>
        <end position="276"/>
    </location>
</feature>
<protein>
    <submittedName>
        <fullName evidence="2">Uncharacterized protein</fullName>
    </submittedName>
</protein>
<name>A0ABN9RPN6_9DINO</name>
<sequence>VPSAGSSGSTVPPTPSTHAALQTALPASTAAILQAHVSSMNGWSSAAPPTRPRSPHAVVAGAPLALPSTSILAAQVSQAQAAQVSQAQAAFLGSHDPAAPPTLTAAVVAAAQSTAPGSAVDAHALGSRDSAAPLAPPTDTMPEFIGGSSALSVQVPAHSDGGLPPHLTAQPVLSKTGVDSAPTVAAGLAPQQPPPAALAPPLDSSSFDSSAPSGAGLPLGAGQLEQSLAGAPPPGTPKSASARSAGAKTPNASSTAGSADAESAVAESASAKSPSARFGGGGSRGKGGPPNEAARPGGSLTAPLLPKQGSTVLPGPPTESWWTAASQRSGGSAPLRSPVISTRGRKPWPK</sequence>
<evidence type="ECO:0000313" key="3">
    <source>
        <dbReference type="Proteomes" id="UP001189429"/>
    </source>
</evidence>
<organism evidence="2 3">
    <name type="scientific">Prorocentrum cordatum</name>
    <dbReference type="NCBI Taxonomy" id="2364126"/>
    <lineage>
        <taxon>Eukaryota</taxon>
        <taxon>Sar</taxon>
        <taxon>Alveolata</taxon>
        <taxon>Dinophyceae</taxon>
        <taxon>Prorocentrales</taxon>
        <taxon>Prorocentraceae</taxon>
        <taxon>Prorocentrum</taxon>
    </lineage>
</organism>
<accession>A0ABN9RPN6</accession>